<dbReference type="EMBL" id="JACIEN010000007">
    <property type="protein sequence ID" value="MBB4019329.1"/>
    <property type="molecule type" value="Genomic_DNA"/>
</dbReference>
<dbReference type="RefSeq" id="WP_183318113.1">
    <property type="nucleotide sequence ID" value="NZ_JACIEN010000007.1"/>
</dbReference>
<dbReference type="Pfam" id="PF21135">
    <property type="entry name" value="DRL_cat"/>
    <property type="match status" value="1"/>
</dbReference>
<proteinExistence type="predicted"/>
<sequence>MNYHRYFATERPPVETAIVGTGSFGRSFLLQAQHMKAVNARVAVDVDSATAAAALRAVGIPGERIRRCATAEQAEAAWAAGDFIAAGDLAQVVDLPIDVVIEATGHPEAGARHGELAIAAGRHLVLVSKEVDSVVGPELARRAREKGVVVTPVDGDQPSLLIGLISWAEVLGFEIVAAGKSSEYDFVLDAAEGAITSNGRTVPVPDFAGLGRLGDAAADERVAARSRAAAALSQRAVPDLCELLLVANATELSFDRPDLHAPIARIDEVASLLCPAEDGGLLAGTGRLDVFHCLRGAHEVSAAGGVFVVVRCTSEETWRILAEKGHLVGRTGNHATILLPRHLLGLEAATSVLEAAIHGASTGAAAPKPRYDLVARAQRDLPAGTVLAMGGHHHTIDGLGAELQPAAPLSPAAPAPFYLAANQRLVRDVRQGALVTMADIEIASGSVLLALRQAQDVAFFGHSAAA</sequence>
<gene>
    <name evidence="2" type="ORF">GGR16_004380</name>
</gene>
<dbReference type="Proteomes" id="UP000577362">
    <property type="component" value="Unassembled WGS sequence"/>
</dbReference>
<dbReference type="PANTHER" id="PTHR37850">
    <property type="entry name" value="STRU PROTEIN"/>
    <property type="match status" value="1"/>
</dbReference>
<dbReference type="InterPro" id="IPR036291">
    <property type="entry name" value="NAD(P)-bd_dom_sf"/>
</dbReference>
<comment type="caution">
    <text evidence="2">The sequence shown here is derived from an EMBL/GenBank/DDBJ whole genome shotgun (WGS) entry which is preliminary data.</text>
</comment>
<evidence type="ECO:0000313" key="3">
    <source>
        <dbReference type="Proteomes" id="UP000577362"/>
    </source>
</evidence>
<dbReference type="SUPFAM" id="SSF51735">
    <property type="entry name" value="NAD(P)-binding Rossmann-fold domains"/>
    <property type="match status" value="1"/>
</dbReference>
<protein>
    <submittedName>
        <fullName evidence="2">Putative homoserine dehydrogenase-like protein</fullName>
    </submittedName>
</protein>
<dbReference type="InterPro" id="IPR048423">
    <property type="entry name" value="DRL_cat"/>
</dbReference>
<dbReference type="AlphaFoldDB" id="A0A840C7E9"/>
<keyword evidence="3" id="KW-1185">Reference proteome</keyword>
<organism evidence="2 3">
    <name type="scientific">Chelatococcus caeni</name>
    <dbReference type="NCBI Taxonomy" id="1348468"/>
    <lineage>
        <taxon>Bacteria</taxon>
        <taxon>Pseudomonadati</taxon>
        <taxon>Pseudomonadota</taxon>
        <taxon>Alphaproteobacteria</taxon>
        <taxon>Hyphomicrobiales</taxon>
        <taxon>Chelatococcaceae</taxon>
        <taxon>Chelatococcus</taxon>
    </lineage>
</organism>
<name>A0A840C7E9_9HYPH</name>
<evidence type="ECO:0000259" key="1">
    <source>
        <dbReference type="SMART" id="SM00858"/>
    </source>
</evidence>
<dbReference type="InterPro" id="IPR013974">
    <property type="entry name" value="SAF"/>
</dbReference>
<accession>A0A840C7E9</accession>
<evidence type="ECO:0000313" key="2">
    <source>
        <dbReference type="EMBL" id="MBB4019329.1"/>
    </source>
</evidence>
<dbReference type="PANTHER" id="PTHR37850:SF3">
    <property type="entry name" value="BLR7815 PROTEIN"/>
    <property type="match status" value="1"/>
</dbReference>
<reference evidence="2 3" key="1">
    <citation type="submission" date="2020-08" db="EMBL/GenBank/DDBJ databases">
        <title>Genomic Encyclopedia of Type Strains, Phase IV (KMG-IV): sequencing the most valuable type-strain genomes for metagenomic binning, comparative biology and taxonomic classification.</title>
        <authorList>
            <person name="Goeker M."/>
        </authorList>
    </citation>
    <scope>NUCLEOTIDE SEQUENCE [LARGE SCALE GENOMIC DNA]</scope>
    <source>
        <strain evidence="2 3">DSM 103737</strain>
    </source>
</reference>
<feature type="domain" description="SAF" evidence="1">
    <location>
        <begin position="372"/>
        <end position="441"/>
    </location>
</feature>
<dbReference type="Gene3D" id="3.40.50.720">
    <property type="entry name" value="NAD(P)-binding Rossmann-like Domain"/>
    <property type="match status" value="1"/>
</dbReference>
<dbReference type="SMART" id="SM00858">
    <property type="entry name" value="SAF"/>
    <property type="match status" value="1"/>
</dbReference>